<evidence type="ECO:0000313" key="1">
    <source>
        <dbReference type="EMBL" id="CAB4802913.1"/>
    </source>
</evidence>
<name>A0A6J6Y4B0_9ZZZZ</name>
<gene>
    <name evidence="1" type="ORF">UFOPK3024_00701</name>
</gene>
<reference evidence="1" key="1">
    <citation type="submission" date="2020-05" db="EMBL/GenBank/DDBJ databases">
        <authorList>
            <person name="Chiriac C."/>
            <person name="Salcher M."/>
            <person name="Ghai R."/>
            <person name="Kavagutti S V."/>
        </authorList>
    </citation>
    <scope>NUCLEOTIDE SEQUENCE</scope>
</reference>
<protein>
    <submittedName>
        <fullName evidence="1">Unannotated protein</fullName>
    </submittedName>
</protein>
<organism evidence="1">
    <name type="scientific">freshwater metagenome</name>
    <dbReference type="NCBI Taxonomy" id="449393"/>
    <lineage>
        <taxon>unclassified sequences</taxon>
        <taxon>metagenomes</taxon>
        <taxon>ecological metagenomes</taxon>
    </lineage>
</organism>
<dbReference type="EMBL" id="CAFAAK010000139">
    <property type="protein sequence ID" value="CAB4802913.1"/>
    <property type="molecule type" value="Genomic_DNA"/>
</dbReference>
<sequence>MVFDRRGKKPDSLRILGTASPEQALDGEIVRFGATGGEDHITGVGPEVTGDDFAGLFHHAACATTCGVQR</sequence>
<dbReference type="AlphaFoldDB" id="A0A6J6Y4B0"/>
<accession>A0A6J6Y4B0</accession>
<proteinExistence type="predicted"/>